<dbReference type="OrthoDB" id="413313at2759"/>
<dbReference type="STRING" id="7070.A0A139WMR3"/>
<dbReference type="Gene3D" id="3.40.720.10">
    <property type="entry name" value="Alkaline Phosphatase, subunit A"/>
    <property type="match status" value="1"/>
</dbReference>
<keyword evidence="3" id="KW-1185">Reference proteome</keyword>
<dbReference type="FunFam" id="3.40.720.10:FF:000017">
    <property type="entry name" value="Predicted protein"/>
    <property type="match status" value="1"/>
</dbReference>
<dbReference type="SUPFAM" id="SSF53649">
    <property type="entry name" value="Alkaline phosphatase-like"/>
    <property type="match status" value="1"/>
</dbReference>
<dbReference type="EMBL" id="KQ971312">
    <property type="protein sequence ID" value="KYB29146.1"/>
    <property type="molecule type" value="Genomic_DNA"/>
</dbReference>
<dbReference type="AlphaFoldDB" id="A0A139WMR3"/>
<sequence length="649" mass="75239">MEQHFLSRHKYLLICLIPNIMILFGYYENYIKDQNGIILFKNVERADTAYTDLSKYLVDTKNCKIPDIDPLNSDVWPYYKKQDYVNCRTNDLLTYVDKIDDKVFLKIDYTLLDVYSLYPITCCYSNVTRGNGNDLDDDISFSDCREFQDCVEIFCDLVKVTCKTEYTEIYSNVHSIVRKNLETQTKRDSSSDFSVLLIGIDTMSQLNLIRTMPKTQRLLEKNGWVNLKGYNKIDDNTFPNLMAILSGMNLSQVMRICNPESNFLDGCDLIWKRFRQFDYVTAYAEDETKLNTFSYLMKGFNNTPTSFYFRPYFLAAETLTVVTQYLSSYCTGPETSGERILSLIKDFCTVFVDKLKFGLFWMNTFSHNNINTASGMDDVFENFLTDFMASPAAETTIVVFFSDHGFRFGKIRYTYSGWLEERLPFNYIWVPRPFQSKYPEAYKNLKVNANRLTTPYDLYMTLQDILHRSNNSYVIQPSLACPNCRSLFQRINEERSCDDASISQHLCTCMGHSPIDPNSKIVKKATFFALDKLKSTINSFHDGPSMCASYDLKHIISSGITDTFYNKKHESVNYLLIVFETFPKAVFEATVSVSYQNFIPLFTLQGIISRVDRYGNTSACVKDPILRKYCHCNGFYTTMKKTVDILFNN</sequence>
<dbReference type="PANTHER" id="PTHR10974:SF9">
    <property type="entry name" value="DUF229 DOMAIN CONTAINING PROTEIN-RELATED"/>
    <property type="match status" value="1"/>
</dbReference>
<dbReference type="FunCoup" id="A0A139WMR3">
    <property type="interactions" value="3"/>
</dbReference>
<dbReference type="InterPro" id="IPR017850">
    <property type="entry name" value="Alkaline_phosphatase_core_sf"/>
</dbReference>
<keyword evidence="1" id="KW-0812">Transmembrane</keyword>
<dbReference type="KEGG" id="tca:664141"/>
<dbReference type="PANTHER" id="PTHR10974">
    <property type="entry name" value="FI08016P-RELATED"/>
    <property type="match status" value="1"/>
</dbReference>
<evidence type="ECO:0000313" key="3">
    <source>
        <dbReference type="Proteomes" id="UP000007266"/>
    </source>
</evidence>
<name>A0A139WMR3_TRICA</name>
<dbReference type="eggNOG" id="ENOG502QRYZ">
    <property type="taxonomic scope" value="Eukaryota"/>
</dbReference>
<reference evidence="2 3" key="2">
    <citation type="journal article" date="2010" name="Nucleic Acids Res.">
        <title>BeetleBase in 2010: revisions to provide comprehensive genomic information for Tribolium castaneum.</title>
        <authorList>
            <person name="Kim H.S."/>
            <person name="Murphy T."/>
            <person name="Xia J."/>
            <person name="Caragea D."/>
            <person name="Park Y."/>
            <person name="Beeman R.W."/>
            <person name="Lorenzen M.D."/>
            <person name="Butcher S."/>
            <person name="Manak J.R."/>
            <person name="Brown S.J."/>
        </authorList>
    </citation>
    <scope>GENOME REANNOTATION</scope>
    <source>
        <strain evidence="2 3">Georgia GA2</strain>
    </source>
</reference>
<dbReference type="OMA" id="MCHFERV"/>
<reference evidence="2 3" key="1">
    <citation type="journal article" date="2008" name="Nature">
        <title>The genome of the model beetle and pest Tribolium castaneum.</title>
        <authorList>
            <consortium name="Tribolium Genome Sequencing Consortium"/>
            <person name="Richards S."/>
            <person name="Gibbs R.A."/>
            <person name="Weinstock G.M."/>
            <person name="Brown S.J."/>
            <person name="Denell R."/>
            <person name="Beeman R.W."/>
            <person name="Gibbs R."/>
            <person name="Beeman R.W."/>
            <person name="Brown S.J."/>
            <person name="Bucher G."/>
            <person name="Friedrich M."/>
            <person name="Grimmelikhuijzen C.J."/>
            <person name="Klingler M."/>
            <person name="Lorenzen M."/>
            <person name="Richards S."/>
            <person name="Roth S."/>
            <person name="Schroder R."/>
            <person name="Tautz D."/>
            <person name="Zdobnov E.M."/>
            <person name="Muzny D."/>
            <person name="Gibbs R.A."/>
            <person name="Weinstock G.M."/>
            <person name="Attaway T."/>
            <person name="Bell S."/>
            <person name="Buhay C.J."/>
            <person name="Chandrabose M.N."/>
            <person name="Chavez D."/>
            <person name="Clerk-Blankenburg K.P."/>
            <person name="Cree A."/>
            <person name="Dao M."/>
            <person name="Davis C."/>
            <person name="Chacko J."/>
            <person name="Dinh H."/>
            <person name="Dugan-Rocha S."/>
            <person name="Fowler G."/>
            <person name="Garner T.T."/>
            <person name="Garnes J."/>
            <person name="Gnirke A."/>
            <person name="Hawes A."/>
            <person name="Hernandez J."/>
            <person name="Hines S."/>
            <person name="Holder M."/>
            <person name="Hume J."/>
            <person name="Jhangiani S.N."/>
            <person name="Joshi V."/>
            <person name="Khan Z.M."/>
            <person name="Jackson L."/>
            <person name="Kovar C."/>
            <person name="Kowis A."/>
            <person name="Lee S."/>
            <person name="Lewis L.R."/>
            <person name="Margolis J."/>
            <person name="Morgan M."/>
            <person name="Nazareth L.V."/>
            <person name="Nguyen N."/>
            <person name="Okwuonu G."/>
            <person name="Parker D."/>
            <person name="Richards S."/>
            <person name="Ruiz S.J."/>
            <person name="Santibanez J."/>
            <person name="Savard J."/>
            <person name="Scherer S.E."/>
            <person name="Schneider B."/>
            <person name="Sodergren E."/>
            <person name="Tautz D."/>
            <person name="Vattahil S."/>
            <person name="Villasana D."/>
            <person name="White C.S."/>
            <person name="Wright R."/>
            <person name="Park Y."/>
            <person name="Beeman R.W."/>
            <person name="Lord J."/>
            <person name="Oppert B."/>
            <person name="Lorenzen M."/>
            <person name="Brown S."/>
            <person name="Wang L."/>
            <person name="Savard J."/>
            <person name="Tautz D."/>
            <person name="Richards S."/>
            <person name="Weinstock G."/>
            <person name="Gibbs R.A."/>
            <person name="Liu Y."/>
            <person name="Worley K."/>
            <person name="Weinstock G."/>
            <person name="Elsik C.G."/>
            <person name="Reese J.T."/>
            <person name="Elhaik E."/>
            <person name="Landan G."/>
            <person name="Graur D."/>
            <person name="Arensburger P."/>
            <person name="Atkinson P."/>
            <person name="Beeman R.W."/>
            <person name="Beidler J."/>
            <person name="Brown S.J."/>
            <person name="Demuth J.P."/>
            <person name="Drury D.W."/>
            <person name="Du Y.Z."/>
            <person name="Fujiwara H."/>
            <person name="Lorenzen M."/>
            <person name="Maselli V."/>
            <person name="Osanai M."/>
            <person name="Park Y."/>
            <person name="Robertson H.M."/>
            <person name="Tu Z."/>
            <person name="Wang J.J."/>
            <person name="Wang S."/>
            <person name="Richards S."/>
            <person name="Song H."/>
            <person name="Zhang L."/>
            <person name="Sodergren E."/>
            <person name="Werner D."/>
            <person name="Stanke M."/>
            <person name="Morgenstern B."/>
            <person name="Solovyev V."/>
            <person name="Kosarev P."/>
            <person name="Brown G."/>
            <person name="Chen H.C."/>
            <person name="Ermolaeva O."/>
            <person name="Hlavina W."/>
            <person name="Kapustin Y."/>
            <person name="Kiryutin B."/>
            <person name="Kitts P."/>
            <person name="Maglott D."/>
            <person name="Pruitt K."/>
            <person name="Sapojnikov V."/>
            <person name="Souvorov A."/>
            <person name="Mackey A.J."/>
            <person name="Waterhouse R.M."/>
            <person name="Wyder S."/>
            <person name="Zdobnov E.M."/>
            <person name="Zdobnov E.M."/>
            <person name="Wyder S."/>
            <person name="Kriventseva E.V."/>
            <person name="Kadowaki T."/>
            <person name="Bork P."/>
            <person name="Aranda M."/>
            <person name="Bao R."/>
            <person name="Beermann A."/>
            <person name="Berns N."/>
            <person name="Bolognesi R."/>
            <person name="Bonneton F."/>
            <person name="Bopp D."/>
            <person name="Brown S.J."/>
            <person name="Bucher G."/>
            <person name="Butts T."/>
            <person name="Chaumot A."/>
            <person name="Denell R.E."/>
            <person name="Ferrier D.E."/>
            <person name="Friedrich M."/>
            <person name="Gordon C.M."/>
            <person name="Jindra M."/>
            <person name="Klingler M."/>
            <person name="Lan Q."/>
            <person name="Lattorff H.M."/>
            <person name="Laudet V."/>
            <person name="von Levetsow C."/>
            <person name="Liu Z."/>
            <person name="Lutz R."/>
            <person name="Lynch J.A."/>
            <person name="da Fonseca R.N."/>
            <person name="Posnien N."/>
            <person name="Reuter R."/>
            <person name="Roth S."/>
            <person name="Savard J."/>
            <person name="Schinko J.B."/>
            <person name="Schmitt C."/>
            <person name="Schoppmeier M."/>
            <person name="Schroder R."/>
            <person name="Shippy T.D."/>
            <person name="Simonnet F."/>
            <person name="Marques-Souza H."/>
            <person name="Tautz D."/>
            <person name="Tomoyasu Y."/>
            <person name="Trauner J."/>
            <person name="Van der Zee M."/>
            <person name="Vervoort M."/>
            <person name="Wittkopp N."/>
            <person name="Wimmer E.A."/>
            <person name="Yang X."/>
            <person name="Jones A.K."/>
            <person name="Sattelle D.B."/>
            <person name="Ebert P.R."/>
            <person name="Nelson D."/>
            <person name="Scott J.G."/>
            <person name="Beeman R.W."/>
            <person name="Muthukrishnan S."/>
            <person name="Kramer K.J."/>
            <person name="Arakane Y."/>
            <person name="Beeman R.W."/>
            <person name="Zhu Q."/>
            <person name="Hogenkamp D."/>
            <person name="Dixit R."/>
            <person name="Oppert B."/>
            <person name="Jiang H."/>
            <person name="Zou Z."/>
            <person name="Marshall J."/>
            <person name="Elpidina E."/>
            <person name="Vinokurov K."/>
            <person name="Oppert C."/>
            <person name="Zou Z."/>
            <person name="Evans J."/>
            <person name="Lu Z."/>
            <person name="Zhao P."/>
            <person name="Sumathipala N."/>
            <person name="Altincicek B."/>
            <person name="Vilcinskas A."/>
            <person name="Williams M."/>
            <person name="Hultmark D."/>
            <person name="Hetru C."/>
            <person name="Jiang H."/>
            <person name="Grimmelikhuijzen C.J."/>
            <person name="Hauser F."/>
            <person name="Cazzamali G."/>
            <person name="Williamson M."/>
            <person name="Park Y."/>
            <person name="Li B."/>
            <person name="Tanaka Y."/>
            <person name="Predel R."/>
            <person name="Neupert S."/>
            <person name="Schachtner J."/>
            <person name="Verleyen P."/>
            <person name="Raible F."/>
            <person name="Bork P."/>
            <person name="Friedrich M."/>
            <person name="Walden K.K."/>
            <person name="Robertson H.M."/>
            <person name="Angeli S."/>
            <person name="Foret S."/>
            <person name="Bucher G."/>
            <person name="Schuetz S."/>
            <person name="Maleszka R."/>
            <person name="Wimmer E.A."/>
            <person name="Beeman R.W."/>
            <person name="Lorenzen M."/>
            <person name="Tomoyasu Y."/>
            <person name="Miller S.C."/>
            <person name="Grossmann D."/>
            <person name="Bucher G."/>
        </authorList>
    </citation>
    <scope>NUCLEOTIDE SEQUENCE [LARGE SCALE GENOMIC DNA]</scope>
    <source>
        <strain evidence="2 3">Georgia GA2</strain>
    </source>
</reference>
<dbReference type="Pfam" id="PF02995">
    <property type="entry name" value="DUF229"/>
    <property type="match status" value="1"/>
</dbReference>
<dbReference type="Proteomes" id="UP000007266">
    <property type="component" value="Linkage group 2"/>
</dbReference>
<dbReference type="InParanoid" id="A0A139WMR3"/>
<evidence type="ECO:0000313" key="2">
    <source>
        <dbReference type="EMBL" id="KYB29146.1"/>
    </source>
</evidence>
<keyword evidence="1" id="KW-1133">Transmembrane helix</keyword>
<protein>
    <submittedName>
        <fullName evidence="2">Uncharacterized protein</fullName>
    </submittedName>
</protein>
<keyword evidence="1" id="KW-0472">Membrane</keyword>
<gene>
    <name evidence="2" type="primary">AUGUSTUS-3.0.2_32098</name>
    <name evidence="2" type="ORF">TcasGA2_TC032098</name>
</gene>
<dbReference type="CDD" id="cd16021">
    <property type="entry name" value="ALP_like"/>
    <property type="match status" value="1"/>
</dbReference>
<organism evidence="2 3">
    <name type="scientific">Tribolium castaneum</name>
    <name type="common">Red flour beetle</name>
    <dbReference type="NCBI Taxonomy" id="7070"/>
    <lineage>
        <taxon>Eukaryota</taxon>
        <taxon>Metazoa</taxon>
        <taxon>Ecdysozoa</taxon>
        <taxon>Arthropoda</taxon>
        <taxon>Hexapoda</taxon>
        <taxon>Insecta</taxon>
        <taxon>Pterygota</taxon>
        <taxon>Neoptera</taxon>
        <taxon>Endopterygota</taxon>
        <taxon>Coleoptera</taxon>
        <taxon>Polyphaga</taxon>
        <taxon>Cucujiformia</taxon>
        <taxon>Tenebrionidae</taxon>
        <taxon>Tenebrionidae incertae sedis</taxon>
        <taxon>Tribolium</taxon>
    </lineage>
</organism>
<proteinExistence type="predicted"/>
<evidence type="ECO:0000256" key="1">
    <source>
        <dbReference type="SAM" id="Phobius"/>
    </source>
</evidence>
<feature type="transmembrane region" description="Helical" evidence="1">
    <location>
        <begin position="12"/>
        <end position="27"/>
    </location>
</feature>
<accession>A0A139WMR3</accession>
<dbReference type="InterPro" id="IPR004245">
    <property type="entry name" value="DUF229"/>
</dbReference>